<keyword evidence="2" id="KW-1185">Reference proteome</keyword>
<reference evidence="1" key="1">
    <citation type="submission" date="2018-01" db="EMBL/GenBank/DDBJ databases">
        <authorList>
            <person name="Mao J.F."/>
        </authorList>
    </citation>
    <scope>NUCLEOTIDE SEQUENCE</scope>
    <source>
        <strain evidence="1">Huo1</strain>
        <tissue evidence="1">Leaf</tissue>
    </source>
</reference>
<reference evidence="1" key="2">
    <citation type="submission" date="2020-08" db="EMBL/GenBank/DDBJ databases">
        <title>Plant Genome Project.</title>
        <authorList>
            <person name="Zhang R.-G."/>
        </authorList>
    </citation>
    <scope>NUCLEOTIDE SEQUENCE</scope>
    <source>
        <strain evidence="1">Huo1</strain>
        <tissue evidence="1">Leaf</tissue>
    </source>
</reference>
<name>A0A8X8XMC3_SALSN</name>
<protein>
    <submittedName>
        <fullName evidence="1">Uncharacterized protein</fullName>
    </submittedName>
</protein>
<dbReference type="AlphaFoldDB" id="A0A8X8XMC3"/>
<accession>A0A8X8XMC3</accession>
<organism evidence="1">
    <name type="scientific">Salvia splendens</name>
    <name type="common">Scarlet sage</name>
    <dbReference type="NCBI Taxonomy" id="180675"/>
    <lineage>
        <taxon>Eukaryota</taxon>
        <taxon>Viridiplantae</taxon>
        <taxon>Streptophyta</taxon>
        <taxon>Embryophyta</taxon>
        <taxon>Tracheophyta</taxon>
        <taxon>Spermatophyta</taxon>
        <taxon>Magnoliopsida</taxon>
        <taxon>eudicotyledons</taxon>
        <taxon>Gunneridae</taxon>
        <taxon>Pentapetalae</taxon>
        <taxon>asterids</taxon>
        <taxon>lamiids</taxon>
        <taxon>Lamiales</taxon>
        <taxon>Lamiaceae</taxon>
        <taxon>Nepetoideae</taxon>
        <taxon>Mentheae</taxon>
        <taxon>Salviinae</taxon>
        <taxon>Salvia</taxon>
        <taxon>Salvia subgen. Calosphace</taxon>
        <taxon>core Calosphace</taxon>
    </lineage>
</organism>
<evidence type="ECO:0000313" key="1">
    <source>
        <dbReference type="EMBL" id="KAG6414725.1"/>
    </source>
</evidence>
<dbReference type="EMBL" id="PNBA02000008">
    <property type="protein sequence ID" value="KAG6414725.1"/>
    <property type="molecule type" value="Genomic_DNA"/>
</dbReference>
<evidence type="ECO:0000313" key="2">
    <source>
        <dbReference type="Proteomes" id="UP000298416"/>
    </source>
</evidence>
<proteinExistence type="predicted"/>
<gene>
    <name evidence="1" type="ORF">SASPL_122098</name>
</gene>
<dbReference type="Proteomes" id="UP000298416">
    <property type="component" value="Unassembled WGS sequence"/>
</dbReference>
<comment type="caution">
    <text evidence="1">The sequence shown here is derived from an EMBL/GenBank/DDBJ whole genome shotgun (WGS) entry which is preliminary data.</text>
</comment>
<sequence>MSQKCLKRAEEEMSSEEFRQTVEAFIARQQRVLREEEWGEKLLLFLGGEGPLVSTERFTNPKIKEVEGLEIAVDEAIVCH</sequence>